<dbReference type="EMBL" id="MRCB01000061">
    <property type="protein sequence ID" value="OKH17638.1"/>
    <property type="molecule type" value="Genomic_DNA"/>
</dbReference>
<dbReference type="Proteomes" id="UP000186868">
    <property type="component" value="Unassembled WGS sequence"/>
</dbReference>
<evidence type="ECO:0008006" key="4">
    <source>
        <dbReference type="Google" id="ProtNLM"/>
    </source>
</evidence>
<dbReference type="RefSeq" id="WP_073601777.1">
    <property type="nucleotide sequence ID" value="NZ_MRCB01000061.1"/>
</dbReference>
<dbReference type="STRING" id="1921803.NIES593_22940"/>
<protein>
    <recommendedName>
        <fullName evidence="4">CsbD-like domain-containing protein</fullName>
    </recommendedName>
</protein>
<evidence type="ECO:0000313" key="2">
    <source>
        <dbReference type="EMBL" id="OKH17638.1"/>
    </source>
</evidence>
<evidence type="ECO:0000313" key="3">
    <source>
        <dbReference type="Proteomes" id="UP000186868"/>
    </source>
</evidence>
<feature type="region of interest" description="Disordered" evidence="1">
    <location>
        <begin position="95"/>
        <end position="129"/>
    </location>
</feature>
<dbReference type="OrthoDB" id="582497at2"/>
<keyword evidence="3" id="KW-1185">Reference proteome</keyword>
<gene>
    <name evidence="2" type="ORF">NIES593_22940</name>
</gene>
<sequence length="145" mass="15971">MKNNFIVNNLWKNGRKLLLAFSCLLALAFGWQGSFIFANNFANATALESNYRSLADLGSSGLKNQVEGRAQQELGKTQSAIDEAGKKVEKAAKRTARQADATAKQIKGRAQQNIGKTQSELQKAENRVEDTTENVMNKVKSFFGQ</sequence>
<accession>A0A1U7H6U1</accession>
<dbReference type="AlphaFoldDB" id="A0A1U7H6U1"/>
<reference evidence="2 3" key="1">
    <citation type="submission" date="2016-11" db="EMBL/GenBank/DDBJ databases">
        <title>Draft Genome Sequences of Nine Cyanobacterial Strains from Diverse Habitats.</title>
        <authorList>
            <person name="Zhu T."/>
            <person name="Hou S."/>
            <person name="Lu X."/>
            <person name="Hess W.R."/>
        </authorList>
    </citation>
    <scope>NUCLEOTIDE SEQUENCE [LARGE SCALE GENOMIC DNA]</scope>
    <source>
        <strain evidence="2 3">NIES-593</strain>
    </source>
</reference>
<evidence type="ECO:0000256" key="1">
    <source>
        <dbReference type="SAM" id="MobiDB-lite"/>
    </source>
</evidence>
<organism evidence="2 3">
    <name type="scientific">Hydrococcus rivularis NIES-593</name>
    <dbReference type="NCBI Taxonomy" id="1921803"/>
    <lineage>
        <taxon>Bacteria</taxon>
        <taxon>Bacillati</taxon>
        <taxon>Cyanobacteriota</taxon>
        <taxon>Cyanophyceae</taxon>
        <taxon>Pleurocapsales</taxon>
        <taxon>Hydrococcaceae</taxon>
        <taxon>Hydrococcus</taxon>
    </lineage>
</organism>
<comment type="caution">
    <text evidence="2">The sequence shown here is derived from an EMBL/GenBank/DDBJ whole genome shotgun (WGS) entry which is preliminary data.</text>
</comment>
<proteinExistence type="predicted"/>
<feature type="compositionally biased region" description="Polar residues" evidence="1">
    <location>
        <begin position="110"/>
        <end position="121"/>
    </location>
</feature>
<name>A0A1U7H6U1_9CYAN</name>